<protein>
    <submittedName>
        <fullName evidence="5">NAD(P)-binding Rossmann-fold containing protein</fullName>
    </submittedName>
</protein>
<dbReference type="GO" id="GO:0006694">
    <property type="term" value="P:steroid biosynthetic process"/>
    <property type="evidence" value="ECO:0007669"/>
    <property type="project" value="InterPro"/>
</dbReference>
<dbReference type="GeneID" id="19470813"/>
<dbReference type="Gene3D" id="3.40.50.720">
    <property type="entry name" value="NAD(P)-binding Rossmann-like Domain"/>
    <property type="match status" value="1"/>
</dbReference>
<sequence length="384" mass="42453">MLWIFDTIDPPEERRPRGPIFPVIFSSSTTTLHEMKTQPIESALVIGGCGSLGHGIVKRLLEIQPPIPISVFDLNTKPNRFPGVQYYEVDITDRNKVDLELSNVKPQVIFHTASPPAGLLDLEFYMKVNVEGTRNLLESAKTQNVKAFVHTSSASVIHDAHTNLILADETTPLVYLPAQREIYSHSKAVADRLVLDSNSRSTRTGCIRPSGMFCEGDPTPAAFVANAAQGKLRYNIGGGENLFDFTYQVNAIHAHILLAEALLTRGDEVGGEAFLVTNDEPMPFWEFGRLLGDAAGYPTDRERVRSLPLWVGLVVAAVAEWVVWVVSAGRRNSRLNRVAIRYSALTRTYSVEKAKRVLGYRPLVGLREGIERSGRSFGRGEKGV</sequence>
<organism evidence="5 6">
    <name type="scientific">Glarea lozoyensis (strain ATCC 20868 / MF5171)</name>
    <dbReference type="NCBI Taxonomy" id="1116229"/>
    <lineage>
        <taxon>Eukaryota</taxon>
        <taxon>Fungi</taxon>
        <taxon>Dikarya</taxon>
        <taxon>Ascomycota</taxon>
        <taxon>Pezizomycotina</taxon>
        <taxon>Leotiomycetes</taxon>
        <taxon>Helotiales</taxon>
        <taxon>Helotiaceae</taxon>
        <taxon>Glarea</taxon>
    </lineage>
</organism>
<keyword evidence="3" id="KW-1133">Transmembrane helix</keyword>
<dbReference type="HOGENOM" id="CLU_007383_6_8_1"/>
<dbReference type="STRING" id="1116229.S3CZC8"/>
<dbReference type="RefSeq" id="XP_008088106.1">
    <property type="nucleotide sequence ID" value="XM_008089915.1"/>
</dbReference>
<dbReference type="InterPro" id="IPR036291">
    <property type="entry name" value="NAD(P)-bd_dom_sf"/>
</dbReference>
<proteinExistence type="inferred from homology"/>
<dbReference type="KEGG" id="glz:GLAREA_11772"/>
<feature type="transmembrane region" description="Helical" evidence="3">
    <location>
        <begin position="307"/>
        <end position="327"/>
    </location>
</feature>
<reference evidence="5 6" key="1">
    <citation type="journal article" date="2013" name="BMC Genomics">
        <title>Genomics-driven discovery of the pneumocandin biosynthetic gene cluster in the fungus Glarea lozoyensis.</title>
        <authorList>
            <person name="Chen L."/>
            <person name="Yue Q."/>
            <person name="Zhang X."/>
            <person name="Xiang M."/>
            <person name="Wang C."/>
            <person name="Li S."/>
            <person name="Che Y."/>
            <person name="Ortiz-Lopez F.J."/>
            <person name="Bills G.F."/>
            <person name="Liu X."/>
            <person name="An Z."/>
        </authorList>
    </citation>
    <scope>NUCLEOTIDE SEQUENCE [LARGE SCALE GENOMIC DNA]</scope>
    <source>
        <strain evidence="6">ATCC 20868 / MF5171</strain>
    </source>
</reference>
<dbReference type="OrthoDB" id="10058185at2759"/>
<dbReference type="InterPro" id="IPR002225">
    <property type="entry name" value="3Beta_OHSteriod_DH/Estase"/>
</dbReference>
<dbReference type="PANTHER" id="PTHR43245:SF51">
    <property type="entry name" value="SHORT CHAIN DEHYDROGENASE_REDUCTASE FAMILY 42E, MEMBER 2"/>
    <property type="match status" value="1"/>
</dbReference>
<keyword evidence="3" id="KW-0812">Transmembrane</keyword>
<evidence type="ECO:0000313" key="6">
    <source>
        <dbReference type="Proteomes" id="UP000016922"/>
    </source>
</evidence>
<dbReference type="eggNOG" id="KOG1430">
    <property type="taxonomic scope" value="Eukaryota"/>
</dbReference>
<evidence type="ECO:0000313" key="5">
    <source>
        <dbReference type="EMBL" id="EPE25191.1"/>
    </source>
</evidence>
<dbReference type="Proteomes" id="UP000016922">
    <property type="component" value="Unassembled WGS sequence"/>
</dbReference>
<evidence type="ECO:0000259" key="4">
    <source>
        <dbReference type="Pfam" id="PF01073"/>
    </source>
</evidence>
<keyword evidence="2" id="KW-0560">Oxidoreductase</keyword>
<dbReference type="EMBL" id="KE145372">
    <property type="protein sequence ID" value="EPE25191.1"/>
    <property type="molecule type" value="Genomic_DNA"/>
</dbReference>
<evidence type="ECO:0000256" key="1">
    <source>
        <dbReference type="ARBA" id="ARBA00009219"/>
    </source>
</evidence>
<dbReference type="PANTHER" id="PTHR43245">
    <property type="entry name" value="BIFUNCTIONAL POLYMYXIN RESISTANCE PROTEIN ARNA"/>
    <property type="match status" value="1"/>
</dbReference>
<dbReference type="OMA" id="WYNIDKA"/>
<keyword evidence="6" id="KW-1185">Reference proteome</keyword>
<dbReference type="GO" id="GO:0016616">
    <property type="term" value="F:oxidoreductase activity, acting on the CH-OH group of donors, NAD or NADP as acceptor"/>
    <property type="evidence" value="ECO:0007669"/>
    <property type="project" value="InterPro"/>
</dbReference>
<evidence type="ECO:0000256" key="3">
    <source>
        <dbReference type="SAM" id="Phobius"/>
    </source>
</evidence>
<dbReference type="InterPro" id="IPR050177">
    <property type="entry name" value="Lipid_A_modif_metabolic_enz"/>
</dbReference>
<feature type="domain" description="3-beta hydroxysteroid dehydrogenase/isomerase" evidence="4">
    <location>
        <begin position="44"/>
        <end position="301"/>
    </location>
</feature>
<evidence type="ECO:0000256" key="2">
    <source>
        <dbReference type="ARBA" id="ARBA00023002"/>
    </source>
</evidence>
<gene>
    <name evidence="5" type="ORF">GLAREA_11772</name>
</gene>
<dbReference type="AlphaFoldDB" id="S3CZC8"/>
<accession>S3CZC8</accession>
<dbReference type="Pfam" id="PF01073">
    <property type="entry name" value="3Beta_HSD"/>
    <property type="match status" value="1"/>
</dbReference>
<dbReference type="SUPFAM" id="SSF51735">
    <property type="entry name" value="NAD(P)-binding Rossmann-fold domains"/>
    <property type="match status" value="1"/>
</dbReference>
<comment type="similarity">
    <text evidence="1">Belongs to the 3-beta-HSD family.</text>
</comment>
<name>S3CZC8_GLAL2</name>
<keyword evidence="3" id="KW-0472">Membrane</keyword>